<dbReference type="Gene3D" id="1.20.144.10">
    <property type="entry name" value="Phosphatidic acid phosphatase type 2/haloperoxidase"/>
    <property type="match status" value="1"/>
</dbReference>
<dbReference type="AlphaFoldDB" id="A0A8R1EA77"/>
<dbReference type="CDD" id="cd03384">
    <property type="entry name" value="PAP2_wunen"/>
    <property type="match status" value="1"/>
</dbReference>
<dbReference type="GO" id="GO:0046839">
    <property type="term" value="P:phospholipid dephosphorylation"/>
    <property type="evidence" value="ECO:0007669"/>
    <property type="project" value="TreeGrafter"/>
</dbReference>
<evidence type="ECO:0000259" key="7">
    <source>
        <dbReference type="SMART" id="SM00014"/>
    </source>
</evidence>
<evidence type="ECO:0000256" key="3">
    <source>
        <dbReference type="ARBA" id="ARBA00022692"/>
    </source>
</evidence>
<dbReference type="InterPro" id="IPR000326">
    <property type="entry name" value="PAP2/HPO"/>
</dbReference>
<comment type="subcellular location">
    <subcellularLocation>
        <location evidence="1">Membrane</location>
        <topology evidence="1">Multi-pass membrane protein</topology>
    </subcellularLocation>
</comment>
<dbReference type="EnsemblMetazoa" id="CJA26528.1">
    <property type="protein sequence ID" value="CJA26528.1"/>
    <property type="gene ID" value="WBGene00182100"/>
</dbReference>
<comment type="similarity">
    <text evidence="2">Belongs to the PA-phosphatase related phosphoesterase family.</text>
</comment>
<dbReference type="Pfam" id="PF01569">
    <property type="entry name" value="PAP2"/>
    <property type="match status" value="1"/>
</dbReference>
<dbReference type="SMART" id="SM00014">
    <property type="entry name" value="acidPPc"/>
    <property type="match status" value="1"/>
</dbReference>
<keyword evidence="9" id="KW-1185">Reference proteome</keyword>
<feature type="transmembrane region" description="Helical" evidence="6">
    <location>
        <begin position="196"/>
        <end position="218"/>
    </location>
</feature>
<organism evidence="8 9">
    <name type="scientific">Caenorhabditis japonica</name>
    <dbReference type="NCBI Taxonomy" id="281687"/>
    <lineage>
        <taxon>Eukaryota</taxon>
        <taxon>Metazoa</taxon>
        <taxon>Ecdysozoa</taxon>
        <taxon>Nematoda</taxon>
        <taxon>Chromadorea</taxon>
        <taxon>Rhabditida</taxon>
        <taxon>Rhabditina</taxon>
        <taxon>Rhabditomorpha</taxon>
        <taxon>Rhabditoidea</taxon>
        <taxon>Rhabditidae</taxon>
        <taxon>Peloderinae</taxon>
        <taxon>Caenorhabditis</taxon>
    </lineage>
</organism>
<keyword evidence="4 6" id="KW-1133">Transmembrane helix</keyword>
<dbReference type="SUPFAM" id="SSF48317">
    <property type="entry name" value="Acid phosphatase/Vanadium-dependent haloperoxidase"/>
    <property type="match status" value="1"/>
</dbReference>
<accession>A0A8R1EA77</accession>
<feature type="transmembrane region" description="Helical" evidence="6">
    <location>
        <begin position="165"/>
        <end position="184"/>
    </location>
</feature>
<keyword evidence="3 6" id="KW-0812">Transmembrane</keyword>
<evidence type="ECO:0000313" key="9">
    <source>
        <dbReference type="Proteomes" id="UP000005237"/>
    </source>
</evidence>
<feature type="domain" description="Phosphatidic acid phosphatase type 2/haloperoxidase" evidence="7">
    <location>
        <begin position="97"/>
        <end position="242"/>
    </location>
</feature>
<dbReference type="GO" id="GO:0008195">
    <property type="term" value="F:phosphatidate phosphatase activity"/>
    <property type="evidence" value="ECO:0007669"/>
    <property type="project" value="TreeGrafter"/>
</dbReference>
<dbReference type="Proteomes" id="UP000005237">
    <property type="component" value="Unassembled WGS sequence"/>
</dbReference>
<dbReference type="GO" id="GO:0006644">
    <property type="term" value="P:phospholipid metabolic process"/>
    <property type="evidence" value="ECO:0007669"/>
    <property type="project" value="InterPro"/>
</dbReference>
<reference evidence="9" key="1">
    <citation type="submission" date="2010-08" db="EMBL/GenBank/DDBJ databases">
        <authorList>
            <consortium name="Caenorhabditis japonica Sequencing Consortium"/>
            <person name="Wilson R.K."/>
        </authorList>
    </citation>
    <scope>NUCLEOTIDE SEQUENCE [LARGE SCALE GENOMIC DNA]</scope>
    <source>
        <strain evidence="9">DF5081</strain>
    </source>
</reference>
<sequence>MSVCAANAAYYFLADEIIRQLGTYQRGFFCIDPSIHYSAKPSTVSNVAHRVYNLSLTIVSILVVEGVRQFLGAPRALVYRIGTCKLPSYVVSVLTFVGYSQVGYIFNELMVKFVKGFVGRLRPNFYDTCRPLPISACDTNDPNVFVTDFTCTGDPLHVEESRKSFYSGHSTVAMYSAFWTVLYLQARLKPAIPNNVLVGILQFIVMTGGLFICCSRISDNKHHWSDVLVGILVGMGFAFSST</sequence>
<feature type="transmembrane region" description="Helical" evidence="6">
    <location>
        <begin position="88"/>
        <end position="106"/>
    </location>
</feature>
<proteinExistence type="inferred from homology"/>
<dbReference type="PANTHER" id="PTHR10165">
    <property type="entry name" value="LIPID PHOSPHATE PHOSPHATASE"/>
    <property type="match status" value="1"/>
</dbReference>
<evidence type="ECO:0000256" key="4">
    <source>
        <dbReference type="ARBA" id="ARBA00022989"/>
    </source>
</evidence>
<evidence type="ECO:0000256" key="1">
    <source>
        <dbReference type="ARBA" id="ARBA00004141"/>
    </source>
</evidence>
<feature type="transmembrane region" description="Helical" evidence="6">
    <location>
        <begin position="224"/>
        <end position="241"/>
    </location>
</feature>
<dbReference type="InterPro" id="IPR036938">
    <property type="entry name" value="PAP2/HPO_sf"/>
</dbReference>
<evidence type="ECO:0000313" key="8">
    <source>
        <dbReference type="EnsemblMetazoa" id="CJA26528.1"/>
    </source>
</evidence>
<protein>
    <submittedName>
        <fullName evidence="8">AcidPPc domain-containing protein</fullName>
    </submittedName>
</protein>
<dbReference type="GO" id="GO:0007165">
    <property type="term" value="P:signal transduction"/>
    <property type="evidence" value="ECO:0007669"/>
    <property type="project" value="TreeGrafter"/>
</dbReference>
<evidence type="ECO:0000256" key="6">
    <source>
        <dbReference type="SAM" id="Phobius"/>
    </source>
</evidence>
<dbReference type="GO" id="GO:0005886">
    <property type="term" value="C:plasma membrane"/>
    <property type="evidence" value="ECO:0007669"/>
    <property type="project" value="TreeGrafter"/>
</dbReference>
<evidence type="ECO:0000256" key="5">
    <source>
        <dbReference type="ARBA" id="ARBA00023136"/>
    </source>
</evidence>
<dbReference type="InterPro" id="IPR043216">
    <property type="entry name" value="PAP-like"/>
</dbReference>
<evidence type="ECO:0000256" key="2">
    <source>
        <dbReference type="ARBA" id="ARBA00008816"/>
    </source>
</evidence>
<reference evidence="8" key="2">
    <citation type="submission" date="2022-06" db="UniProtKB">
        <authorList>
            <consortium name="EnsemblMetazoa"/>
        </authorList>
    </citation>
    <scope>IDENTIFICATION</scope>
    <source>
        <strain evidence="8">DF5081</strain>
    </source>
</reference>
<name>A0A8R1EA77_CAEJA</name>
<dbReference type="PANTHER" id="PTHR10165:SF103">
    <property type="entry name" value="PHOSPHOLIPID PHOSPHATASE HOMOLOG 1.2 HOMOLOG"/>
    <property type="match status" value="1"/>
</dbReference>
<keyword evidence="5 6" id="KW-0472">Membrane</keyword>